<reference evidence="2 3" key="1">
    <citation type="submission" date="2016-10" db="EMBL/GenBank/DDBJ databases">
        <title>Complete genome of the TMA-utilizing, human hosted archaeon Methanomethylophilus alvus Gen. nov, sp. nov., strain Mx-05, derived from a pure culture.</title>
        <authorList>
            <person name="Brugere J.-F."/>
            <person name="Ben Hania W."/>
            <person name="Chaudhary P.P."/>
            <person name="Gaci N."/>
            <person name="Borrel G."/>
            <person name="Cao Van Tuat L."/>
            <person name="Fardeau M.-L."/>
            <person name="Harris H.M.B."/>
            <person name="O'Toole P.W."/>
            <person name="Ollivier B."/>
        </authorList>
    </citation>
    <scope>NUCLEOTIDE SEQUENCE [LARGE SCALE GENOMIC DNA]</scope>
    <source>
        <strain evidence="2 3">Mx-05</strain>
    </source>
</reference>
<dbReference type="GO" id="GO:0001514">
    <property type="term" value="P:selenocysteine incorporation"/>
    <property type="evidence" value="ECO:0007669"/>
    <property type="project" value="TreeGrafter"/>
</dbReference>
<accession>A0A3G3IGS8</accession>
<feature type="domain" description="Translation elongation factor EFTu-like" evidence="1">
    <location>
        <begin position="160"/>
        <end position="226"/>
    </location>
</feature>
<evidence type="ECO:0000259" key="1">
    <source>
        <dbReference type="Pfam" id="PF03144"/>
    </source>
</evidence>
<evidence type="ECO:0000313" key="2">
    <source>
        <dbReference type="EMBL" id="AYQ55045.1"/>
    </source>
</evidence>
<dbReference type="InterPro" id="IPR004161">
    <property type="entry name" value="EFTu-like_2"/>
</dbReference>
<dbReference type="PANTHER" id="PTHR43721:SF11">
    <property type="entry name" value="SELENOCYSTEINE-SPECIFIC ELONGATION FACTOR"/>
    <property type="match status" value="1"/>
</dbReference>
<dbReference type="RefSeq" id="WP_015504785.1">
    <property type="nucleotide sequence ID" value="NZ_CP017686.1"/>
</dbReference>
<dbReference type="Gene3D" id="2.40.30.10">
    <property type="entry name" value="Translation factors"/>
    <property type="match status" value="1"/>
</dbReference>
<dbReference type="Proteomes" id="UP000273278">
    <property type="component" value="Chromosome"/>
</dbReference>
<dbReference type="AlphaFoldDB" id="A0A3G3IGS8"/>
<dbReference type="OMA" id="NMMDYAL"/>
<dbReference type="GeneID" id="41321683"/>
<dbReference type="GO" id="GO:0003746">
    <property type="term" value="F:translation elongation factor activity"/>
    <property type="evidence" value="ECO:0007669"/>
    <property type="project" value="UniProtKB-KW"/>
</dbReference>
<evidence type="ECO:0000313" key="3">
    <source>
        <dbReference type="Proteomes" id="UP000273278"/>
    </source>
</evidence>
<organism evidence="2 3">
    <name type="scientific">Methanomethylophilus alvi</name>
    <dbReference type="NCBI Taxonomy" id="1291540"/>
    <lineage>
        <taxon>Archaea</taxon>
        <taxon>Methanobacteriati</taxon>
        <taxon>Thermoplasmatota</taxon>
        <taxon>Thermoplasmata</taxon>
        <taxon>Methanomassiliicoccales</taxon>
        <taxon>Methanomethylophilaceae</taxon>
        <taxon>Methanomethylophilus</taxon>
    </lineage>
</organism>
<dbReference type="InterPro" id="IPR050055">
    <property type="entry name" value="EF-Tu_GTPase"/>
</dbReference>
<gene>
    <name evidence="2" type="ORF">BKD89_04410</name>
</gene>
<proteinExistence type="predicted"/>
<dbReference type="Pfam" id="PF03144">
    <property type="entry name" value="GTP_EFTU_D2"/>
    <property type="match status" value="1"/>
</dbReference>
<keyword evidence="2" id="KW-0251">Elongation factor</keyword>
<keyword evidence="2" id="KW-0648">Protein biosynthesis</keyword>
<sequence length="316" mass="34503">MGNLNVAAVGAPGLAADIGKKGTVSDMTFYEVKEGSDSITLIEPSKYPDKLSSLFYATEMSEFVILTVDKIDSFLGETIVMVDSQKRSKGWIVLRNYIQPEQLKPLIAGTCLEGYEFVEEDPTAMRIALIDMAKAEKRTAGDGTCGSCPVDSHFNVKGVGTVVLGSVADGYFKVHDKMTVWPVKKEVVLRSIQKHDIDAQDGVKGDHVGLALKGIESDELDRGFVCSTDPSIKMTQKVTGKVTYNKYYRGELKDGMMVHVGHWMQMVPARIEKASGKDADVEMSFDGQIIHKPGDEGVVMYLEGGKLRVIGTIVLP</sequence>
<protein>
    <submittedName>
        <fullName evidence="2">Translation elongation factor 1 alpha-related protein</fullName>
    </submittedName>
</protein>
<dbReference type="InterPro" id="IPR009000">
    <property type="entry name" value="Transl_B-barrel_sf"/>
</dbReference>
<dbReference type="EMBL" id="CP017686">
    <property type="protein sequence ID" value="AYQ55045.1"/>
    <property type="molecule type" value="Genomic_DNA"/>
</dbReference>
<name>A0A3G3IGS8_9ARCH</name>
<dbReference type="PANTHER" id="PTHR43721">
    <property type="entry name" value="ELONGATION FACTOR TU-RELATED"/>
    <property type="match status" value="1"/>
</dbReference>
<dbReference type="SUPFAM" id="SSF50447">
    <property type="entry name" value="Translation proteins"/>
    <property type="match status" value="1"/>
</dbReference>
<dbReference type="GO" id="GO:0005525">
    <property type="term" value="F:GTP binding"/>
    <property type="evidence" value="ECO:0007669"/>
    <property type="project" value="InterPro"/>
</dbReference>